<dbReference type="Proteomes" id="UP000632377">
    <property type="component" value="Unassembled WGS sequence"/>
</dbReference>
<proteinExistence type="inferred from homology"/>
<dbReference type="InterPro" id="IPR006439">
    <property type="entry name" value="HAD-SF_hydro_IA"/>
</dbReference>
<dbReference type="InterPro" id="IPR023214">
    <property type="entry name" value="HAD_sf"/>
</dbReference>
<accession>A0ABS1TCG0</accession>
<dbReference type="Gene3D" id="1.10.150.240">
    <property type="entry name" value="Putative phosphatase, domain 2"/>
    <property type="match status" value="1"/>
</dbReference>
<dbReference type="SFLD" id="SFLDS00003">
    <property type="entry name" value="Haloacid_Dehalogenase"/>
    <property type="match status" value="1"/>
</dbReference>
<evidence type="ECO:0000256" key="1">
    <source>
        <dbReference type="ARBA" id="ARBA00006171"/>
    </source>
</evidence>
<comment type="caution">
    <text evidence="2">The sequence shown here is derived from an EMBL/GenBank/DDBJ whole genome shotgun (WGS) entry which is preliminary data.</text>
</comment>
<evidence type="ECO:0000313" key="3">
    <source>
        <dbReference type="Proteomes" id="UP000632377"/>
    </source>
</evidence>
<dbReference type="GO" id="GO:0008801">
    <property type="term" value="F:beta-phosphoglucomutase activity"/>
    <property type="evidence" value="ECO:0007669"/>
    <property type="project" value="UniProtKB-EC"/>
</dbReference>
<dbReference type="PRINTS" id="PR00413">
    <property type="entry name" value="HADHALOGNASE"/>
</dbReference>
<dbReference type="NCBIfam" id="TIGR01509">
    <property type="entry name" value="HAD-SF-IA-v3"/>
    <property type="match status" value="1"/>
</dbReference>
<comment type="similarity">
    <text evidence="1">Belongs to the HAD-like hydrolase superfamily. CbbY/CbbZ/Gph/YieH family.</text>
</comment>
<reference evidence="2 3" key="1">
    <citation type="submission" date="2021-01" db="EMBL/GenBank/DDBJ databases">
        <title>Genome public.</title>
        <authorList>
            <person name="Liu C."/>
            <person name="Sun Q."/>
        </authorList>
    </citation>
    <scope>NUCLEOTIDE SEQUENCE [LARGE SCALE GENOMIC DNA]</scope>
    <source>
        <strain evidence="2 3">YIM B02515</strain>
    </source>
</reference>
<dbReference type="NCBIfam" id="TIGR01990">
    <property type="entry name" value="bPGM"/>
    <property type="match status" value="1"/>
</dbReference>
<dbReference type="PANTHER" id="PTHR43481:SF4">
    <property type="entry name" value="GLYCEROL-1-PHOSPHATE PHOSPHOHYDROLASE 1-RELATED"/>
    <property type="match status" value="1"/>
</dbReference>
<keyword evidence="2" id="KW-0413">Isomerase</keyword>
<dbReference type="InterPro" id="IPR023198">
    <property type="entry name" value="PGP-like_dom2"/>
</dbReference>
<keyword evidence="3" id="KW-1185">Reference proteome</keyword>
<evidence type="ECO:0000313" key="2">
    <source>
        <dbReference type="EMBL" id="MBL4936321.1"/>
    </source>
</evidence>
<dbReference type="InterPro" id="IPR051806">
    <property type="entry name" value="HAD-like_SPP"/>
</dbReference>
<name>A0ABS1TCG0_9CLOT</name>
<dbReference type="SFLD" id="SFLDG01129">
    <property type="entry name" value="C1.5:_HAD__Beta-PGM__Phosphata"/>
    <property type="match status" value="1"/>
</dbReference>
<gene>
    <name evidence="2" type="primary">pgmB</name>
    <name evidence="2" type="ORF">JK636_11170</name>
</gene>
<dbReference type="PANTHER" id="PTHR43481">
    <property type="entry name" value="FRUCTOSE-1-PHOSPHATE PHOSPHATASE"/>
    <property type="match status" value="1"/>
</dbReference>
<dbReference type="InterPro" id="IPR036412">
    <property type="entry name" value="HAD-like_sf"/>
</dbReference>
<dbReference type="SFLD" id="SFLDG01135">
    <property type="entry name" value="C1.5.6:_HAD__Beta-PGM__Phospha"/>
    <property type="match status" value="1"/>
</dbReference>
<dbReference type="SUPFAM" id="SSF56784">
    <property type="entry name" value="HAD-like"/>
    <property type="match status" value="1"/>
</dbReference>
<protein>
    <submittedName>
        <fullName evidence="2">Beta-phosphoglucomutase</fullName>
        <ecNumber evidence="2">5.4.2.6</ecNumber>
    </submittedName>
</protein>
<dbReference type="SFLD" id="SFLDF00046">
    <property type="entry name" value="beta-phosphoglucomutase"/>
    <property type="match status" value="1"/>
</dbReference>
<dbReference type="NCBIfam" id="TIGR02009">
    <property type="entry name" value="PGMB-YQAB-SF"/>
    <property type="match status" value="1"/>
</dbReference>
<dbReference type="InterPro" id="IPR010972">
    <property type="entry name" value="Beta-PGM"/>
</dbReference>
<dbReference type="Pfam" id="PF00702">
    <property type="entry name" value="Hydrolase"/>
    <property type="match status" value="1"/>
</dbReference>
<dbReference type="CDD" id="cd02598">
    <property type="entry name" value="HAD_BPGM"/>
    <property type="match status" value="1"/>
</dbReference>
<dbReference type="Gene3D" id="3.40.50.1000">
    <property type="entry name" value="HAD superfamily/HAD-like"/>
    <property type="match status" value="1"/>
</dbReference>
<dbReference type="EMBL" id="JAESWC010000004">
    <property type="protein sequence ID" value="MBL4936321.1"/>
    <property type="molecule type" value="Genomic_DNA"/>
</dbReference>
<organism evidence="2 3">
    <name type="scientific">Clostridium rhizosphaerae</name>
    <dbReference type="NCBI Taxonomy" id="2803861"/>
    <lineage>
        <taxon>Bacteria</taxon>
        <taxon>Bacillati</taxon>
        <taxon>Bacillota</taxon>
        <taxon>Clostridia</taxon>
        <taxon>Eubacteriales</taxon>
        <taxon>Clostridiaceae</taxon>
        <taxon>Clostridium</taxon>
    </lineage>
</organism>
<dbReference type="InterPro" id="IPR010976">
    <property type="entry name" value="B-phosphoglucomutase_hydrolase"/>
</dbReference>
<sequence length="213" mass="23522">MVKACLFDLDGVIVDTAKYHYLAWRRLANELGFEFTEEDNERLKGVSRMKSLEILLEIGGVSFDEETKEAMAAKKNAWYVEYISKMDSSEVLPGVIDFLTSLRENGIKISLGSVSKNAMIILKNTDVDKYFDAVIDGTKITHAKPDPEVFLKGAEELGVDPKECVVFEDAQAGIEAAINAGMHSVGVGSPEILGKADFVISSFNEMSLNRLKF</sequence>
<dbReference type="RefSeq" id="WP_202749051.1">
    <property type="nucleotide sequence ID" value="NZ_JAESWC010000004.1"/>
</dbReference>
<dbReference type="EC" id="5.4.2.6" evidence="2"/>